<evidence type="ECO:0000313" key="2">
    <source>
        <dbReference type="Proteomes" id="UP001302329"/>
    </source>
</evidence>
<dbReference type="Gene3D" id="3.40.50.10420">
    <property type="entry name" value="NagB/RpiA/CoA transferase-like"/>
    <property type="match status" value="1"/>
</dbReference>
<comment type="caution">
    <text evidence="1">The sequence shown here is derived from an EMBL/GenBank/DDBJ whole genome shotgun (WGS) entry which is preliminary data.</text>
</comment>
<dbReference type="InterPro" id="IPR024185">
    <property type="entry name" value="FTHF_cligase-like_sf"/>
</dbReference>
<name>A0ABU5SXP0_9CYAN</name>
<dbReference type="Proteomes" id="UP001302329">
    <property type="component" value="Unassembled WGS sequence"/>
</dbReference>
<dbReference type="InterPro" id="IPR037171">
    <property type="entry name" value="NagB/RpiA_transferase-like"/>
</dbReference>
<reference evidence="1 2" key="1">
    <citation type="submission" date="2023-12" db="EMBL/GenBank/DDBJ databases">
        <title>Baltic Sea Cyanobacteria.</title>
        <authorList>
            <person name="Delbaje E."/>
            <person name="Fewer D.P."/>
            <person name="Shishido T.K."/>
        </authorList>
    </citation>
    <scope>NUCLEOTIDE SEQUENCE [LARGE SCALE GENOMIC DNA]</scope>
    <source>
        <strain evidence="1 2">UHCC 0281</strain>
    </source>
</reference>
<evidence type="ECO:0008006" key="3">
    <source>
        <dbReference type="Google" id="ProtNLM"/>
    </source>
</evidence>
<evidence type="ECO:0000313" key="1">
    <source>
        <dbReference type="EMBL" id="MEA5443120.1"/>
    </source>
</evidence>
<proteinExistence type="predicted"/>
<accession>A0ABU5SXP0</accession>
<protein>
    <recommendedName>
        <fullName evidence="3">5-formyltetrahydrofolate cyclo-ligase</fullName>
    </recommendedName>
</protein>
<keyword evidence="2" id="KW-1185">Reference proteome</keyword>
<sequence length="109" mass="11476">MVPAVRSPAGEGPSKEELRRLFRRRRRECLATAGPGILATAQRHLAGLRGGRGGDLGLYWPLGSEPDLRPLAQAWGGRLALPAVTGGALVYRAWVPGDPLADDACGIPA</sequence>
<dbReference type="EMBL" id="JAYGHY010000038">
    <property type="protein sequence ID" value="MEA5443120.1"/>
    <property type="molecule type" value="Genomic_DNA"/>
</dbReference>
<dbReference type="SUPFAM" id="SSF100950">
    <property type="entry name" value="NagB/RpiA/CoA transferase-like"/>
    <property type="match status" value="1"/>
</dbReference>
<feature type="non-terminal residue" evidence="1">
    <location>
        <position position="109"/>
    </location>
</feature>
<gene>
    <name evidence="1" type="ORF">VB739_11210</name>
</gene>
<organism evidence="1 2">
    <name type="scientific">Cyanobium gracile UHCC 0281</name>
    <dbReference type="NCBI Taxonomy" id="3110309"/>
    <lineage>
        <taxon>Bacteria</taxon>
        <taxon>Bacillati</taxon>
        <taxon>Cyanobacteriota</taxon>
        <taxon>Cyanophyceae</taxon>
        <taxon>Synechococcales</taxon>
        <taxon>Prochlorococcaceae</taxon>
        <taxon>Cyanobium</taxon>
    </lineage>
</organism>